<evidence type="ECO:0000259" key="10">
    <source>
        <dbReference type="Pfam" id="PF01172"/>
    </source>
</evidence>
<gene>
    <name evidence="13" type="ORF">B4U80_05413</name>
</gene>
<feature type="domain" description="Ribosome maturation protein SDO1/SBDS C-terminal" evidence="12">
    <location>
        <begin position="178"/>
        <end position="241"/>
    </location>
</feature>
<dbReference type="NCBIfam" id="TIGR00291">
    <property type="entry name" value="RNA_SBDS"/>
    <property type="match status" value="1"/>
</dbReference>
<dbReference type="SUPFAM" id="SSF109728">
    <property type="entry name" value="Hypothetical protein AF0491, middle domain"/>
    <property type="match status" value="1"/>
</dbReference>
<keyword evidence="7" id="KW-0539">Nucleus</keyword>
<dbReference type="Pfam" id="PF01172">
    <property type="entry name" value="SBDS_N"/>
    <property type="match status" value="1"/>
</dbReference>
<evidence type="ECO:0000259" key="11">
    <source>
        <dbReference type="Pfam" id="PF09377"/>
    </source>
</evidence>
<dbReference type="Pfam" id="PF20268">
    <property type="entry name" value="SBDS_C"/>
    <property type="match status" value="1"/>
</dbReference>
<dbReference type="GO" id="GO:0042256">
    <property type="term" value="P:cytosolic ribosome assembly"/>
    <property type="evidence" value="ECO:0007669"/>
    <property type="project" value="InterPro"/>
</dbReference>
<accession>A0A443S7V9</accession>
<sequence>SVQTVKMSIFTPTNQIRLTNVAIVRMKRCGQRFEIACYKNKVISWRNKVEKDIDEVLQTHTVFMNVSKGQVAKKEDLLKCFGTDDQKAICLQILEKGELQVSEKERQTQLESSFKDIATIIADKCVNPETKRPYPVSIIEKAMKQVHFSVKQNRNNKQQALELIKQLKDVIPIEKAQMKIRVLCHKKHRKQLQEMAAAVESDEIHEDGQLEILFLTDPGNFRAIDQLIKSTPKSQLHVLSLKEITEGEESLD</sequence>
<feature type="non-terminal residue" evidence="13">
    <location>
        <position position="1"/>
    </location>
</feature>
<dbReference type="GO" id="GO:0005737">
    <property type="term" value="C:cytoplasm"/>
    <property type="evidence" value="ECO:0007669"/>
    <property type="project" value="UniProtKB-SubCell"/>
</dbReference>
<comment type="similarity">
    <text evidence="3">Belongs to the SDO1/SBDS family.</text>
</comment>
<comment type="subunit">
    <text evidence="9">Associates with the 60S ribosomal subunit.</text>
</comment>
<dbReference type="PROSITE" id="PS01267">
    <property type="entry name" value="UPF0023"/>
    <property type="match status" value="1"/>
</dbReference>
<dbReference type="OrthoDB" id="10253092at2759"/>
<comment type="subcellular location">
    <subcellularLocation>
        <location evidence="2">Cytoplasm</location>
    </subcellularLocation>
    <subcellularLocation>
        <location evidence="1">Nucleus</location>
    </subcellularLocation>
</comment>
<dbReference type="InterPro" id="IPR019783">
    <property type="entry name" value="SDO1/SBDS_N"/>
</dbReference>
<dbReference type="InterPro" id="IPR039100">
    <property type="entry name" value="Sdo1/SBDS-like"/>
</dbReference>
<dbReference type="InterPro" id="IPR037188">
    <property type="entry name" value="Sdo1/SBDS_central_sf"/>
</dbReference>
<protein>
    <recommendedName>
        <fullName evidence="4">Ribosome maturation protein SBDS</fullName>
    </recommendedName>
</protein>
<evidence type="ECO:0000313" key="14">
    <source>
        <dbReference type="Proteomes" id="UP000288716"/>
    </source>
</evidence>
<evidence type="ECO:0000256" key="1">
    <source>
        <dbReference type="ARBA" id="ARBA00004123"/>
    </source>
</evidence>
<dbReference type="FunFam" id="1.10.10.900:FF:000001">
    <property type="entry name" value="SBDS, ribosome maturation factor"/>
    <property type="match status" value="1"/>
</dbReference>
<dbReference type="Gene3D" id="1.10.10.900">
    <property type="entry name" value="SBDS protein C-terminal domain, subdomain 1"/>
    <property type="match status" value="1"/>
</dbReference>
<evidence type="ECO:0000259" key="12">
    <source>
        <dbReference type="Pfam" id="PF20268"/>
    </source>
</evidence>
<dbReference type="STRING" id="299467.A0A443S7V9"/>
<dbReference type="Proteomes" id="UP000288716">
    <property type="component" value="Unassembled WGS sequence"/>
</dbReference>
<dbReference type="InterPro" id="IPR018023">
    <property type="entry name" value="Ribosome_mat_SBDS_CS"/>
</dbReference>
<feature type="domain" description="Ribosome maturation protein SDO1/SBDS N-terminal" evidence="10">
    <location>
        <begin position="20"/>
        <end position="107"/>
    </location>
</feature>
<feature type="domain" description="Ribosome maturation protein SDO1/SBDS central" evidence="11">
    <location>
        <begin position="115"/>
        <end position="176"/>
    </location>
</feature>
<proteinExistence type="inferred from homology"/>
<evidence type="ECO:0000256" key="7">
    <source>
        <dbReference type="ARBA" id="ARBA00023242"/>
    </source>
</evidence>
<dbReference type="SUPFAM" id="SSF89895">
    <property type="entry name" value="FYSH domain"/>
    <property type="match status" value="1"/>
</dbReference>
<keyword evidence="14" id="KW-1185">Reference proteome</keyword>
<dbReference type="FunFam" id="3.30.1250.10:FF:000001">
    <property type="entry name" value="SBDS, ribosome maturation factor"/>
    <property type="match status" value="1"/>
</dbReference>
<organism evidence="13 14">
    <name type="scientific">Leptotrombidium deliense</name>
    <dbReference type="NCBI Taxonomy" id="299467"/>
    <lineage>
        <taxon>Eukaryota</taxon>
        <taxon>Metazoa</taxon>
        <taxon>Ecdysozoa</taxon>
        <taxon>Arthropoda</taxon>
        <taxon>Chelicerata</taxon>
        <taxon>Arachnida</taxon>
        <taxon>Acari</taxon>
        <taxon>Acariformes</taxon>
        <taxon>Trombidiformes</taxon>
        <taxon>Prostigmata</taxon>
        <taxon>Anystina</taxon>
        <taxon>Parasitengona</taxon>
        <taxon>Trombiculoidea</taxon>
        <taxon>Trombiculidae</taxon>
        <taxon>Leptotrombidium</taxon>
    </lineage>
</organism>
<comment type="function">
    <text evidence="8">Required for the assembly of mature ribosomes and ribosome biogenesis. Together with EFL1, triggers the GTP-dependent release of EIF6 from 60S pre-ribosomes in the cytoplasm, thereby activating ribosomes for translation competence by allowing 80S ribosome assembly and facilitating EIF6 recycling to the nucleus, where it is required for 60S rRNA processing and nuclear export. Required for normal levels of protein synthesis. May play a role in cellular stress resistance. May play a role in cellular response to DNA damage. May play a role in cell proliferation.</text>
</comment>
<dbReference type="Pfam" id="PF09377">
    <property type="entry name" value="SBDS_domain_II"/>
    <property type="match status" value="1"/>
</dbReference>
<evidence type="ECO:0000256" key="3">
    <source>
        <dbReference type="ARBA" id="ARBA00007433"/>
    </source>
</evidence>
<keyword evidence="6" id="KW-0690">Ribosome biogenesis</keyword>
<name>A0A443S7V9_9ACAR</name>
<dbReference type="EMBL" id="NCKV01006183">
    <property type="protein sequence ID" value="RWS23591.1"/>
    <property type="molecule type" value="Genomic_DNA"/>
</dbReference>
<dbReference type="InterPro" id="IPR036786">
    <property type="entry name" value="Ribosome_mat_SBDS_N_sf"/>
</dbReference>
<dbReference type="GO" id="GO:0005634">
    <property type="term" value="C:nucleus"/>
    <property type="evidence" value="ECO:0007669"/>
    <property type="project" value="UniProtKB-SubCell"/>
</dbReference>
<evidence type="ECO:0000313" key="13">
    <source>
        <dbReference type="EMBL" id="RWS23591.1"/>
    </source>
</evidence>
<evidence type="ECO:0000256" key="2">
    <source>
        <dbReference type="ARBA" id="ARBA00004496"/>
    </source>
</evidence>
<dbReference type="InterPro" id="IPR018978">
    <property type="entry name" value="SDO1/SBDS_central"/>
</dbReference>
<dbReference type="InterPro" id="IPR046928">
    <property type="entry name" value="SDO1/SBDS_C"/>
</dbReference>
<dbReference type="InterPro" id="IPR002140">
    <property type="entry name" value="Sdo1/SBDS"/>
</dbReference>
<evidence type="ECO:0000256" key="8">
    <source>
        <dbReference type="ARBA" id="ARBA00025433"/>
    </source>
</evidence>
<dbReference type="PANTHER" id="PTHR10927">
    <property type="entry name" value="RIBOSOME MATURATION PROTEIN SBDS"/>
    <property type="match status" value="1"/>
</dbReference>
<reference evidence="13 14" key="1">
    <citation type="journal article" date="2018" name="Gigascience">
        <title>Genomes of trombidid mites reveal novel predicted allergens and laterally-transferred genes associated with secondary metabolism.</title>
        <authorList>
            <person name="Dong X."/>
            <person name="Chaisiri K."/>
            <person name="Xia D."/>
            <person name="Armstrong S.D."/>
            <person name="Fang Y."/>
            <person name="Donnelly M.J."/>
            <person name="Kadowaki T."/>
            <person name="McGarry J.W."/>
            <person name="Darby A.C."/>
            <person name="Makepeace B.L."/>
        </authorList>
    </citation>
    <scope>NUCLEOTIDE SEQUENCE [LARGE SCALE GENOMIC DNA]</scope>
    <source>
        <strain evidence="13">UoL-UT</strain>
    </source>
</reference>
<evidence type="ECO:0000256" key="4">
    <source>
        <dbReference type="ARBA" id="ARBA00014814"/>
    </source>
</evidence>
<evidence type="ECO:0000256" key="9">
    <source>
        <dbReference type="ARBA" id="ARBA00049708"/>
    </source>
</evidence>
<comment type="caution">
    <text evidence="13">The sequence shown here is derived from an EMBL/GenBank/DDBJ whole genome shotgun (WGS) entry which is preliminary data.</text>
</comment>
<evidence type="ECO:0000256" key="5">
    <source>
        <dbReference type="ARBA" id="ARBA00022490"/>
    </source>
</evidence>
<keyword evidence="5" id="KW-0963">Cytoplasm</keyword>
<dbReference type="Gene3D" id="3.30.70.240">
    <property type="match status" value="1"/>
</dbReference>
<dbReference type="Gene3D" id="3.30.1250.10">
    <property type="entry name" value="Ribosome maturation protein SBDS, N-terminal domain"/>
    <property type="match status" value="1"/>
</dbReference>
<dbReference type="VEuPathDB" id="VectorBase:LDEU008449"/>
<evidence type="ECO:0000256" key="6">
    <source>
        <dbReference type="ARBA" id="ARBA00022517"/>
    </source>
</evidence>
<dbReference type="AlphaFoldDB" id="A0A443S7V9"/>
<dbReference type="PANTHER" id="PTHR10927:SF1">
    <property type="entry name" value="RIBOSOME MATURATION PROTEIN SBDS"/>
    <property type="match status" value="1"/>
</dbReference>